<comment type="catalytic activity">
    <reaction evidence="3">
        <text>ATP + H2O = ADP + phosphate + H(+)</text>
        <dbReference type="Rhea" id="RHEA:13065"/>
        <dbReference type="ChEBI" id="CHEBI:15377"/>
        <dbReference type="ChEBI" id="CHEBI:15378"/>
        <dbReference type="ChEBI" id="CHEBI:30616"/>
        <dbReference type="ChEBI" id="CHEBI:43474"/>
        <dbReference type="ChEBI" id="CHEBI:456216"/>
        <dbReference type="EC" id="5.6.2.3"/>
    </reaction>
</comment>
<evidence type="ECO:0000256" key="3">
    <source>
        <dbReference type="ARBA" id="ARBA00048954"/>
    </source>
</evidence>
<name>A0A8T4KY69_9ARCH</name>
<comment type="catalytic activity">
    <reaction evidence="2">
        <text>Couples ATP hydrolysis with the unwinding of duplex DNA by translocating in the 3'-5' direction.</text>
        <dbReference type="EC" id="5.6.2.4"/>
    </reaction>
</comment>
<sequence length="432" mass="49336">MPKEEFVEEDTVVGRELEDLEVYGSKGCGFLGKVVMSSGEKPVLGRKILFDLAKPHLVLICGKRGGGKSYTLAIMLEEFAKMMPALKARIAVITIDTVGIFWTLKVPNKLEKKELFEWNLEPQGIDVRVLVPKGRIEFYKEKQIPIDAAFSLKTSELDYTEWLSLFKISWREPEGVLLTRIIEGLKEAKGSYYDIEDIVSAIEADQESEKNTKDALKNTFKSAQSWGLFEKEGTKIKDLAKPGAITIIDVSAYRQVIGMEGTRDIIVGLIGKKLFEERMLYRKEEEIKLMKGQKRESELPIIWMLIDEAHMFMPRDESNIALNVLLEWIRVGRQPGLSLVLATQRPNKLHPDAISQCDLFISHRMTSQPDITAVSELRPSYMHQDFDRYYQEMPKSKGYALVLDDNTEKLWLIKVRPRYSWDGGTTATAFTE</sequence>
<comment type="catalytic activity">
    <reaction evidence="4">
        <text>ATP + H2O = ADP + phosphate + H(+)</text>
        <dbReference type="Rhea" id="RHEA:13065"/>
        <dbReference type="ChEBI" id="CHEBI:15377"/>
        <dbReference type="ChEBI" id="CHEBI:15378"/>
        <dbReference type="ChEBI" id="CHEBI:30616"/>
        <dbReference type="ChEBI" id="CHEBI:43474"/>
        <dbReference type="ChEBI" id="CHEBI:456216"/>
        <dbReference type="EC" id="5.6.2.4"/>
    </reaction>
</comment>
<dbReference type="GO" id="GO:0005524">
    <property type="term" value="F:ATP binding"/>
    <property type="evidence" value="ECO:0007669"/>
    <property type="project" value="UniProtKB-KW"/>
</dbReference>
<comment type="similarity">
    <text evidence="1">Belongs to the HerA family.</text>
</comment>
<dbReference type="GO" id="GO:0043138">
    <property type="term" value="F:3'-5' DNA helicase activity"/>
    <property type="evidence" value="ECO:0007669"/>
    <property type="project" value="UniProtKB-EC"/>
</dbReference>
<evidence type="ECO:0000256" key="2">
    <source>
        <dbReference type="ARBA" id="ARBA00034617"/>
    </source>
</evidence>
<dbReference type="Proteomes" id="UP000680185">
    <property type="component" value="Unassembled WGS sequence"/>
</dbReference>
<evidence type="ECO:0000256" key="1">
    <source>
        <dbReference type="ARBA" id="ARBA00007816"/>
    </source>
</evidence>
<dbReference type="InterPro" id="IPR008571">
    <property type="entry name" value="HerA-like"/>
</dbReference>
<keyword evidence="6" id="KW-0067">ATP-binding</keyword>
<accession>A0A8T4KY69</accession>
<dbReference type="PANTHER" id="PTHR42957">
    <property type="entry name" value="HELICASE MJ1565-RELATED"/>
    <property type="match status" value="1"/>
</dbReference>
<evidence type="ECO:0000313" key="7">
    <source>
        <dbReference type="Proteomes" id="UP000680185"/>
    </source>
</evidence>
<protein>
    <submittedName>
        <fullName evidence="6">ATP-binding protein</fullName>
    </submittedName>
</protein>
<comment type="caution">
    <text evidence="6">The sequence shown here is derived from an EMBL/GenBank/DDBJ whole genome shotgun (WGS) entry which is preliminary data.</text>
</comment>
<dbReference type="SUPFAM" id="SSF52540">
    <property type="entry name" value="P-loop containing nucleoside triphosphate hydrolases"/>
    <property type="match status" value="1"/>
</dbReference>
<dbReference type="AlphaFoldDB" id="A0A8T4KY69"/>
<dbReference type="EMBL" id="JAGVWB010000012">
    <property type="protein sequence ID" value="MBS3058139.1"/>
    <property type="molecule type" value="Genomic_DNA"/>
</dbReference>
<evidence type="ECO:0000313" key="6">
    <source>
        <dbReference type="EMBL" id="MBS3058139.1"/>
    </source>
</evidence>
<reference evidence="6" key="2">
    <citation type="submission" date="2021-05" db="EMBL/GenBank/DDBJ databases">
        <title>Protein family content uncovers lineage relationships and bacterial pathway maintenance mechanisms in DPANN archaea.</title>
        <authorList>
            <person name="Castelle C.J."/>
            <person name="Meheust R."/>
            <person name="Jaffe A.L."/>
            <person name="Seitz K."/>
            <person name="Gong X."/>
            <person name="Baker B.J."/>
            <person name="Banfield J.F."/>
        </authorList>
    </citation>
    <scope>NUCLEOTIDE SEQUENCE</scope>
    <source>
        <strain evidence="6">RIFCSPLOWO2_01_FULL_43_13</strain>
    </source>
</reference>
<proteinExistence type="inferred from homology"/>
<dbReference type="Pfam" id="PF01935">
    <property type="entry name" value="DUF87"/>
    <property type="match status" value="1"/>
</dbReference>
<dbReference type="PANTHER" id="PTHR42957:SF1">
    <property type="entry name" value="HELICASE MJ1565-RELATED"/>
    <property type="match status" value="1"/>
</dbReference>
<feature type="domain" description="Helicase HerA central" evidence="5">
    <location>
        <begin position="58"/>
        <end position="254"/>
    </location>
</feature>
<gene>
    <name evidence="6" type="ORF">J4478_01940</name>
</gene>
<dbReference type="GO" id="GO:0043139">
    <property type="term" value="F:5'-3' DNA helicase activity"/>
    <property type="evidence" value="ECO:0007669"/>
    <property type="project" value="UniProtKB-EC"/>
</dbReference>
<dbReference type="InterPro" id="IPR027417">
    <property type="entry name" value="P-loop_NTPase"/>
</dbReference>
<keyword evidence="6" id="KW-0547">Nucleotide-binding</keyword>
<evidence type="ECO:0000256" key="4">
    <source>
        <dbReference type="ARBA" id="ARBA00048988"/>
    </source>
</evidence>
<evidence type="ECO:0000259" key="5">
    <source>
        <dbReference type="Pfam" id="PF01935"/>
    </source>
</evidence>
<dbReference type="InterPro" id="IPR002789">
    <property type="entry name" value="HerA_central"/>
</dbReference>
<reference evidence="6" key="1">
    <citation type="submission" date="2021-03" db="EMBL/GenBank/DDBJ databases">
        <authorList>
            <person name="Jaffe A."/>
        </authorList>
    </citation>
    <scope>NUCLEOTIDE SEQUENCE</scope>
    <source>
        <strain evidence="6">RIFCSPLOWO2_01_FULL_43_13</strain>
    </source>
</reference>
<organism evidence="6 7">
    <name type="scientific">Candidatus Iainarchaeum sp</name>
    <dbReference type="NCBI Taxonomy" id="3101447"/>
    <lineage>
        <taxon>Archaea</taxon>
        <taxon>Candidatus Iainarchaeota</taxon>
        <taxon>Candidatus Iainarchaeia</taxon>
        <taxon>Candidatus Iainarchaeales</taxon>
        <taxon>Candidatus Iainarchaeaceae</taxon>
        <taxon>Candidatus Iainarchaeum</taxon>
    </lineage>
</organism>
<dbReference type="Gene3D" id="3.40.50.300">
    <property type="entry name" value="P-loop containing nucleotide triphosphate hydrolases"/>
    <property type="match status" value="2"/>
</dbReference>